<feature type="transmembrane region" description="Helical" evidence="7">
    <location>
        <begin position="297"/>
        <end position="321"/>
    </location>
</feature>
<evidence type="ECO:0000256" key="7">
    <source>
        <dbReference type="SAM" id="Phobius"/>
    </source>
</evidence>
<dbReference type="InterPro" id="IPR010920">
    <property type="entry name" value="LSM_dom_sf"/>
</dbReference>
<feature type="domain" description="Mechanosensitive ion channel MscS C-terminal" evidence="9">
    <location>
        <begin position="622"/>
        <end position="708"/>
    </location>
</feature>
<dbReference type="InterPro" id="IPR049142">
    <property type="entry name" value="MS_channel_1st"/>
</dbReference>
<evidence type="ECO:0000259" key="8">
    <source>
        <dbReference type="Pfam" id="PF00924"/>
    </source>
</evidence>
<feature type="transmembrane region" description="Helical" evidence="7">
    <location>
        <begin position="341"/>
        <end position="360"/>
    </location>
</feature>
<evidence type="ECO:0000256" key="6">
    <source>
        <dbReference type="ARBA" id="ARBA00023136"/>
    </source>
</evidence>
<dbReference type="Proteomes" id="UP000315252">
    <property type="component" value="Unassembled WGS sequence"/>
</dbReference>
<dbReference type="Gene3D" id="1.10.287.1260">
    <property type="match status" value="1"/>
</dbReference>
<reference evidence="11 12" key="1">
    <citation type="submission" date="2019-06" db="EMBL/GenBank/DDBJ databases">
        <title>Whole genome sequence for Rhodospirillaceae sp. R148.</title>
        <authorList>
            <person name="Wang G."/>
        </authorList>
    </citation>
    <scope>NUCLEOTIDE SEQUENCE [LARGE SCALE GENOMIC DNA]</scope>
    <source>
        <strain evidence="11 12">R148</strain>
    </source>
</reference>
<feature type="transmembrane region" description="Helical" evidence="7">
    <location>
        <begin position="224"/>
        <end position="246"/>
    </location>
</feature>
<evidence type="ECO:0000256" key="5">
    <source>
        <dbReference type="ARBA" id="ARBA00022989"/>
    </source>
</evidence>
<dbReference type="EMBL" id="VHSH01000008">
    <property type="protein sequence ID" value="TQV76299.1"/>
    <property type="molecule type" value="Genomic_DNA"/>
</dbReference>
<evidence type="ECO:0000256" key="1">
    <source>
        <dbReference type="ARBA" id="ARBA00004651"/>
    </source>
</evidence>
<dbReference type="Pfam" id="PF00924">
    <property type="entry name" value="MS_channel_2nd"/>
    <property type="match status" value="1"/>
</dbReference>
<keyword evidence="6 7" id="KW-0472">Membrane</keyword>
<dbReference type="Gene3D" id="2.30.30.60">
    <property type="match status" value="1"/>
</dbReference>
<comment type="caution">
    <text evidence="11">The sequence shown here is derived from an EMBL/GenBank/DDBJ whole genome shotgun (WGS) entry which is preliminary data.</text>
</comment>
<dbReference type="SUPFAM" id="SSF50182">
    <property type="entry name" value="Sm-like ribonucleoproteins"/>
    <property type="match status" value="1"/>
</dbReference>
<evidence type="ECO:0000256" key="4">
    <source>
        <dbReference type="ARBA" id="ARBA00022692"/>
    </source>
</evidence>
<feature type="domain" description="Mechanosensitive ion channel MscS" evidence="8">
    <location>
        <begin position="550"/>
        <end position="615"/>
    </location>
</feature>
<feature type="transmembrane region" description="Helical" evidence="7">
    <location>
        <begin position="505"/>
        <end position="524"/>
    </location>
</feature>
<keyword evidence="3" id="KW-1003">Cell membrane</keyword>
<dbReference type="InterPro" id="IPR011014">
    <property type="entry name" value="MscS_channel_TM-2"/>
</dbReference>
<feature type="transmembrane region" description="Helical" evidence="7">
    <location>
        <begin position="267"/>
        <end position="291"/>
    </location>
</feature>
<dbReference type="AlphaFoldDB" id="A0A545TGE8"/>
<evidence type="ECO:0000259" key="9">
    <source>
        <dbReference type="Pfam" id="PF21082"/>
    </source>
</evidence>
<feature type="transmembrane region" description="Helical" evidence="7">
    <location>
        <begin position="191"/>
        <end position="212"/>
    </location>
</feature>
<dbReference type="InterPro" id="IPR023408">
    <property type="entry name" value="MscS_beta-dom_sf"/>
</dbReference>
<sequence>MTGALTKVRKIDLRSLAVAFALFASVLVSVSTVTPVLAQNSNQNSNQTAAEKQAEAEALISRLSDREVRELLVGRLAEAEARETRGPEEFNPAVIIYRLQRDMGLISEEVQHIFAAVVDLPAIFPAAWARFSADRKDGGLIWFFATMTIAFGLGFLAESALRPVLMTRPGQGPQELVESTRRKVLTLGGVLLRRLLLLGVFVGVATAVFVVFFDTTQKDRIAFFFYLTATGVFRVSIAMSQAFHAPKRGNLRLPLYDDGEAAYMHRTFLITVGFGAFAFFTCALFGTLGILGYVHELFLILVGTTTVSLLIYTIISGRSLIRKDIQSGAPPESPRARFARAWPWIFAVFTGFLWVGIVVRELLYDFVPYGAALFTIGLFAVIPSLDALFYRDAARFEAAADDVRAALARAARLTLLVVVTVSLASAWRINPLTMSDGGYATLLAEAAMQVAATLLVAYGIWQAVRIYIDRKIAEEDAEFAAQGHDPGEAEIGGTGMSRMRTLFPLFKRSVQMVLGIIVIMILLSSLGVDIAPILAGAGVVGLAIGFGSQTLVRDIVSGAFFLIDDAFRLGEYIDVGSVQGTVEKISLRSFRLRHHRGAIHTVPFGTIDTLTNYSRDWVIMKLKFRVPFDTDVRAVKKIFKKIGAELLEHPEIGEDFLQPFKSQGVFEVDDYGLVIRAKFTAKPGRQFMIRKEAYIAVQEAFAANGIEFARPEIKVTVEDEQDDDDIPATTHEKVRAAAAGGGTRLISHTAADAAEKV</sequence>
<evidence type="ECO:0000256" key="2">
    <source>
        <dbReference type="ARBA" id="ARBA00008017"/>
    </source>
</evidence>
<feature type="transmembrane region" description="Helical" evidence="7">
    <location>
        <begin position="140"/>
        <end position="161"/>
    </location>
</feature>
<dbReference type="SUPFAM" id="SSF82861">
    <property type="entry name" value="Mechanosensitive channel protein MscS (YggB), transmembrane region"/>
    <property type="match status" value="1"/>
</dbReference>
<organism evidence="11 12">
    <name type="scientific">Denitrobaculum tricleocarpae</name>
    <dbReference type="NCBI Taxonomy" id="2591009"/>
    <lineage>
        <taxon>Bacteria</taxon>
        <taxon>Pseudomonadati</taxon>
        <taxon>Pseudomonadota</taxon>
        <taxon>Alphaproteobacteria</taxon>
        <taxon>Rhodospirillales</taxon>
        <taxon>Rhodospirillaceae</taxon>
        <taxon>Denitrobaculum</taxon>
    </lineage>
</organism>
<keyword evidence="5 7" id="KW-1133">Transmembrane helix</keyword>
<feature type="transmembrane region" description="Helical" evidence="7">
    <location>
        <begin position="410"/>
        <end position="427"/>
    </location>
</feature>
<evidence type="ECO:0000259" key="10">
    <source>
        <dbReference type="Pfam" id="PF21088"/>
    </source>
</evidence>
<feature type="transmembrane region" description="Helical" evidence="7">
    <location>
        <begin position="439"/>
        <end position="461"/>
    </location>
</feature>
<keyword evidence="12" id="KW-1185">Reference proteome</keyword>
<dbReference type="InterPro" id="IPR045276">
    <property type="entry name" value="YbiO_bact"/>
</dbReference>
<feature type="domain" description="Mechanosensitive ion channel transmembrane helices 2/3" evidence="10">
    <location>
        <begin position="513"/>
        <end position="549"/>
    </location>
</feature>
<dbReference type="InterPro" id="IPR011066">
    <property type="entry name" value="MscS_channel_C_sf"/>
</dbReference>
<dbReference type="Pfam" id="PF21082">
    <property type="entry name" value="MS_channel_3rd"/>
    <property type="match status" value="1"/>
</dbReference>
<evidence type="ECO:0000256" key="3">
    <source>
        <dbReference type="ARBA" id="ARBA00022475"/>
    </source>
</evidence>
<dbReference type="SUPFAM" id="SSF82689">
    <property type="entry name" value="Mechanosensitive channel protein MscS (YggB), C-terminal domain"/>
    <property type="match status" value="1"/>
</dbReference>
<proteinExistence type="inferred from homology"/>
<protein>
    <submittedName>
        <fullName evidence="11">Mechanosensitive ion channel family protein</fullName>
    </submittedName>
</protein>
<comment type="similarity">
    <text evidence="2">Belongs to the MscS (TC 1.A.23) family.</text>
</comment>
<dbReference type="InterPro" id="IPR006685">
    <property type="entry name" value="MscS_channel_2nd"/>
</dbReference>
<feature type="transmembrane region" description="Helical" evidence="7">
    <location>
        <begin position="366"/>
        <end position="389"/>
    </location>
</feature>
<dbReference type="PANTHER" id="PTHR30460">
    <property type="entry name" value="MODERATE CONDUCTANCE MECHANOSENSITIVE CHANNEL YBIO"/>
    <property type="match status" value="1"/>
</dbReference>
<dbReference type="GO" id="GO:0005886">
    <property type="term" value="C:plasma membrane"/>
    <property type="evidence" value="ECO:0007669"/>
    <property type="project" value="UniProtKB-SubCell"/>
</dbReference>
<dbReference type="Pfam" id="PF21088">
    <property type="entry name" value="MS_channel_1st"/>
    <property type="match status" value="1"/>
</dbReference>
<dbReference type="OrthoDB" id="9814206at2"/>
<dbReference type="InterPro" id="IPR049278">
    <property type="entry name" value="MS_channel_C"/>
</dbReference>
<evidence type="ECO:0000313" key="12">
    <source>
        <dbReference type="Proteomes" id="UP000315252"/>
    </source>
</evidence>
<keyword evidence="4 7" id="KW-0812">Transmembrane</keyword>
<comment type="subcellular location">
    <subcellularLocation>
        <location evidence="1">Cell membrane</location>
        <topology evidence="1">Multi-pass membrane protein</topology>
    </subcellularLocation>
</comment>
<dbReference type="GO" id="GO:0008381">
    <property type="term" value="F:mechanosensitive monoatomic ion channel activity"/>
    <property type="evidence" value="ECO:0007669"/>
    <property type="project" value="InterPro"/>
</dbReference>
<dbReference type="Gene3D" id="3.30.70.100">
    <property type="match status" value="1"/>
</dbReference>
<evidence type="ECO:0000313" key="11">
    <source>
        <dbReference type="EMBL" id="TQV76299.1"/>
    </source>
</evidence>
<name>A0A545TGE8_9PROT</name>
<gene>
    <name evidence="11" type="ORF">FKG95_21965</name>
</gene>
<dbReference type="PANTHER" id="PTHR30460:SF0">
    <property type="entry name" value="MODERATE CONDUCTANCE MECHANOSENSITIVE CHANNEL YBIO"/>
    <property type="match status" value="1"/>
</dbReference>
<accession>A0A545TGE8</accession>